<dbReference type="RefSeq" id="WP_344667455.1">
    <property type="nucleotide sequence ID" value="NZ_BAAAQN010000025.1"/>
</dbReference>
<accession>A0ABP5FZR9</accession>
<evidence type="ECO:0000256" key="1">
    <source>
        <dbReference type="ARBA" id="ARBA00010211"/>
    </source>
</evidence>
<keyword evidence="4" id="KW-0378">Hydrolase</keyword>
<organism evidence="4 5">
    <name type="scientific">Catenulispora yoronensis</name>
    <dbReference type="NCBI Taxonomy" id="450799"/>
    <lineage>
        <taxon>Bacteria</taxon>
        <taxon>Bacillati</taxon>
        <taxon>Actinomycetota</taxon>
        <taxon>Actinomycetes</taxon>
        <taxon>Catenulisporales</taxon>
        <taxon>Catenulisporaceae</taxon>
        <taxon>Catenulispora</taxon>
    </lineage>
</organism>
<dbReference type="SUPFAM" id="SSF56529">
    <property type="entry name" value="FAH"/>
    <property type="match status" value="1"/>
</dbReference>
<dbReference type="GO" id="GO:0016787">
    <property type="term" value="F:hydrolase activity"/>
    <property type="evidence" value="ECO:0007669"/>
    <property type="project" value="UniProtKB-KW"/>
</dbReference>
<keyword evidence="2" id="KW-0479">Metal-binding</keyword>
<dbReference type="Pfam" id="PF01557">
    <property type="entry name" value="FAA_hydrolase"/>
    <property type="match status" value="1"/>
</dbReference>
<feature type="domain" description="Fumarylacetoacetase-like C-terminal" evidence="3">
    <location>
        <begin position="73"/>
        <end position="278"/>
    </location>
</feature>
<reference evidence="5" key="1">
    <citation type="journal article" date="2019" name="Int. J. Syst. Evol. Microbiol.">
        <title>The Global Catalogue of Microorganisms (GCM) 10K type strain sequencing project: providing services to taxonomists for standard genome sequencing and annotation.</title>
        <authorList>
            <consortium name="The Broad Institute Genomics Platform"/>
            <consortium name="The Broad Institute Genome Sequencing Center for Infectious Disease"/>
            <person name="Wu L."/>
            <person name="Ma J."/>
        </authorList>
    </citation>
    <scope>NUCLEOTIDE SEQUENCE [LARGE SCALE GENOMIC DNA]</scope>
    <source>
        <strain evidence="5">JCM 16014</strain>
    </source>
</reference>
<dbReference type="InterPro" id="IPR036663">
    <property type="entry name" value="Fumarylacetoacetase_C_sf"/>
</dbReference>
<gene>
    <name evidence="4" type="ORF">GCM10009839_43330</name>
</gene>
<evidence type="ECO:0000256" key="2">
    <source>
        <dbReference type="ARBA" id="ARBA00022723"/>
    </source>
</evidence>
<sequence length="280" mass="29878">MRIANVDGRLALVRGDRAVDVEKASGGEFAADPQAVYAHWARFRAWAEGVELPDGEPFAAEDLGSPAPAPAQVFGIGLNYRDHAGESGFEVPEGLPPVFTKFRSSIAGPVTQVRVPEGGNIDWEVELVVVIGAEARDVPREQGWDYVAGLTVGQDLSDRLAQFQGPAPQFSLAKSLPGFGPMGPWLVTPDEFSDPDDLALRCSLNGEEMQSSRTKELIFPVSALVARLSSLLPLHPGDVIFTGTPAGVGLSRTPPRWLVPGDVLVSEVEGIGTLRQTFVA</sequence>
<dbReference type="PANTHER" id="PTHR42796">
    <property type="entry name" value="FUMARYLACETOACETATE HYDROLASE DOMAIN-CONTAINING PROTEIN 2A-RELATED"/>
    <property type="match status" value="1"/>
</dbReference>
<comment type="similarity">
    <text evidence="1">Belongs to the FAH family.</text>
</comment>
<dbReference type="InterPro" id="IPR011234">
    <property type="entry name" value="Fumarylacetoacetase-like_C"/>
</dbReference>
<comment type="caution">
    <text evidence="4">The sequence shown here is derived from an EMBL/GenBank/DDBJ whole genome shotgun (WGS) entry which is preliminary data.</text>
</comment>
<dbReference type="PANTHER" id="PTHR42796:SF4">
    <property type="entry name" value="FUMARYLACETOACETATE HYDROLASE DOMAIN-CONTAINING PROTEIN 2A"/>
    <property type="match status" value="1"/>
</dbReference>
<dbReference type="EMBL" id="BAAAQN010000025">
    <property type="protein sequence ID" value="GAA2037431.1"/>
    <property type="molecule type" value="Genomic_DNA"/>
</dbReference>
<name>A0ABP5FZR9_9ACTN</name>
<evidence type="ECO:0000313" key="4">
    <source>
        <dbReference type="EMBL" id="GAA2037431.1"/>
    </source>
</evidence>
<evidence type="ECO:0000259" key="3">
    <source>
        <dbReference type="Pfam" id="PF01557"/>
    </source>
</evidence>
<dbReference type="Proteomes" id="UP001500751">
    <property type="component" value="Unassembled WGS sequence"/>
</dbReference>
<proteinExistence type="inferred from homology"/>
<dbReference type="Gene3D" id="3.90.850.10">
    <property type="entry name" value="Fumarylacetoacetase-like, C-terminal domain"/>
    <property type="match status" value="1"/>
</dbReference>
<keyword evidence="5" id="KW-1185">Reference proteome</keyword>
<protein>
    <submittedName>
        <fullName evidence="4">Fumarylacetoacetate hydrolase family protein</fullName>
    </submittedName>
</protein>
<evidence type="ECO:0000313" key="5">
    <source>
        <dbReference type="Proteomes" id="UP001500751"/>
    </source>
</evidence>
<dbReference type="InterPro" id="IPR051121">
    <property type="entry name" value="FAH"/>
</dbReference>